<organism evidence="1 2">
    <name type="scientific">Catharanthus roseus</name>
    <name type="common">Madagascar periwinkle</name>
    <name type="synonym">Vinca rosea</name>
    <dbReference type="NCBI Taxonomy" id="4058"/>
    <lineage>
        <taxon>Eukaryota</taxon>
        <taxon>Viridiplantae</taxon>
        <taxon>Streptophyta</taxon>
        <taxon>Embryophyta</taxon>
        <taxon>Tracheophyta</taxon>
        <taxon>Spermatophyta</taxon>
        <taxon>Magnoliopsida</taxon>
        <taxon>eudicotyledons</taxon>
        <taxon>Gunneridae</taxon>
        <taxon>Pentapetalae</taxon>
        <taxon>asterids</taxon>
        <taxon>lamiids</taxon>
        <taxon>Gentianales</taxon>
        <taxon>Apocynaceae</taxon>
        <taxon>Rauvolfioideae</taxon>
        <taxon>Vinceae</taxon>
        <taxon>Catharanthinae</taxon>
        <taxon>Catharanthus</taxon>
    </lineage>
</organism>
<accession>A0ACC0CBD9</accession>
<dbReference type="EMBL" id="CM044701">
    <property type="protein sequence ID" value="KAI5682113.1"/>
    <property type="molecule type" value="Genomic_DNA"/>
</dbReference>
<protein>
    <submittedName>
        <fullName evidence="1">Uncharacterized protein</fullName>
    </submittedName>
</protein>
<evidence type="ECO:0000313" key="1">
    <source>
        <dbReference type="EMBL" id="KAI5682113.1"/>
    </source>
</evidence>
<keyword evidence="2" id="KW-1185">Reference proteome</keyword>
<comment type="caution">
    <text evidence="1">The sequence shown here is derived from an EMBL/GenBank/DDBJ whole genome shotgun (WGS) entry which is preliminary data.</text>
</comment>
<reference evidence="2" key="1">
    <citation type="journal article" date="2023" name="Nat. Plants">
        <title>Single-cell RNA sequencing provides a high-resolution roadmap for understanding the multicellular compartmentation of specialized metabolism.</title>
        <authorList>
            <person name="Sun S."/>
            <person name="Shen X."/>
            <person name="Li Y."/>
            <person name="Li Y."/>
            <person name="Wang S."/>
            <person name="Li R."/>
            <person name="Zhang H."/>
            <person name="Shen G."/>
            <person name="Guo B."/>
            <person name="Wei J."/>
            <person name="Xu J."/>
            <person name="St-Pierre B."/>
            <person name="Chen S."/>
            <person name="Sun C."/>
        </authorList>
    </citation>
    <scope>NUCLEOTIDE SEQUENCE [LARGE SCALE GENOMIC DNA]</scope>
</reference>
<dbReference type="Proteomes" id="UP001060085">
    <property type="component" value="Linkage Group LG01"/>
</dbReference>
<sequence length="208" mass="24076">MVGPGPTVSEIMNNLEACLPSSKPSFVLVSSMKTCKTCNKRLDRLVLPLDIYLNMEDEVHHMRRMQQALKRLEQQLSLLAKGVMDLKREEEINYEQTSGRVFGGLSINDSQWGYGNFSPHTRSYEYTFYDCYEDNRLRTRNGYNGTSCKRVSRNDARNSGNYVNMDGMFLKEKVIMRDMMIVITMDDIIIEEVLKLLELHQDLLVTII</sequence>
<evidence type="ECO:0000313" key="2">
    <source>
        <dbReference type="Proteomes" id="UP001060085"/>
    </source>
</evidence>
<proteinExistence type="predicted"/>
<name>A0ACC0CBD9_CATRO</name>
<gene>
    <name evidence="1" type="ORF">M9H77_03341</name>
</gene>